<name>E3EKA0_PAEPS</name>
<reference evidence="2 3" key="1">
    <citation type="journal article" date="2011" name="J. Bacteriol.">
        <title>Complete genome sequence of Paenibacillus polymyxa SC2, a strain of plant growth-promoting Rhizobacterium with broad-spectrum antimicrobial activity.</title>
        <authorList>
            <person name="Ma M."/>
            <person name="Wang C."/>
            <person name="Ding Y."/>
            <person name="Li L."/>
            <person name="Shen D."/>
            <person name="Jiang X."/>
            <person name="Guan D."/>
            <person name="Cao F."/>
            <person name="Chen H."/>
            <person name="Feng R."/>
            <person name="Wang X."/>
            <person name="Ge Y."/>
            <person name="Yao L."/>
            <person name="Bing X."/>
            <person name="Yang X."/>
            <person name="Li J."/>
            <person name="Du B."/>
        </authorList>
    </citation>
    <scope>NUCLEOTIDE SEQUENCE [LARGE SCALE GENOMIC DNA]</scope>
    <source>
        <strain evidence="2 3">SC2</strain>
        <plasmid evidence="3">pSC2</plasmid>
    </source>
</reference>
<dbReference type="InterPro" id="IPR036465">
    <property type="entry name" value="vWFA_dom_sf"/>
</dbReference>
<feature type="compositionally biased region" description="Basic and acidic residues" evidence="1">
    <location>
        <begin position="297"/>
        <end position="316"/>
    </location>
</feature>
<accession>E3EKA0</accession>
<geneLocation type="plasmid" evidence="2 3">
    <name>pSC2</name>
</geneLocation>
<evidence type="ECO:0000256" key="1">
    <source>
        <dbReference type="SAM" id="MobiDB-lite"/>
    </source>
</evidence>
<dbReference type="OrthoDB" id="2370292at2"/>
<evidence type="ECO:0000313" key="2">
    <source>
        <dbReference type="EMBL" id="ADO59427.1"/>
    </source>
</evidence>
<dbReference type="eggNOG" id="COG4548">
    <property type="taxonomic scope" value="Bacteria"/>
</dbReference>
<dbReference type="Gene3D" id="3.40.50.410">
    <property type="entry name" value="von Willebrand factor, type A domain"/>
    <property type="match status" value="1"/>
</dbReference>
<dbReference type="AlphaFoldDB" id="E3EKA0"/>
<dbReference type="PATRIC" id="fig|886882.15.peg.5917"/>
<feature type="compositionally biased region" description="Basic and acidic residues" evidence="1">
    <location>
        <begin position="347"/>
        <end position="373"/>
    </location>
</feature>
<dbReference type="RefSeq" id="WP_013385841.1">
    <property type="nucleotide sequence ID" value="NC_014628.2"/>
</dbReference>
<dbReference type="PANTHER" id="PTHR41248">
    <property type="entry name" value="NORD PROTEIN"/>
    <property type="match status" value="1"/>
</dbReference>
<organism evidence="2 3">
    <name type="scientific">Paenibacillus polymyxa (strain SC2)</name>
    <name type="common">Bacillus polymyxa</name>
    <dbReference type="NCBI Taxonomy" id="886882"/>
    <lineage>
        <taxon>Bacteria</taxon>
        <taxon>Bacillati</taxon>
        <taxon>Bacillota</taxon>
        <taxon>Bacilli</taxon>
        <taxon>Bacillales</taxon>
        <taxon>Paenibacillaceae</taxon>
        <taxon>Paenibacillus</taxon>
    </lineage>
</organism>
<gene>
    <name evidence="2" type="ORF">PPSC2_27925</name>
</gene>
<dbReference type="Proteomes" id="UP000006868">
    <property type="component" value="Plasmid pSC2"/>
</dbReference>
<proteinExistence type="predicted"/>
<keyword evidence="2" id="KW-0614">Plasmid</keyword>
<dbReference type="InterPro" id="IPR051928">
    <property type="entry name" value="NorD/CobT"/>
</dbReference>
<dbReference type="HOGENOM" id="CLU_371233_0_0_9"/>
<evidence type="ECO:0008006" key="4">
    <source>
        <dbReference type="Google" id="ProtNLM"/>
    </source>
</evidence>
<dbReference type="KEGG" id="ppm:PPSC2_27925"/>
<dbReference type="SUPFAM" id="SSF53300">
    <property type="entry name" value="vWA-like"/>
    <property type="match status" value="1"/>
</dbReference>
<feature type="compositionally biased region" description="Polar residues" evidence="1">
    <location>
        <begin position="260"/>
        <end position="269"/>
    </location>
</feature>
<feature type="region of interest" description="Disordered" evidence="1">
    <location>
        <begin position="256"/>
        <end position="373"/>
    </location>
</feature>
<dbReference type="PANTHER" id="PTHR41248:SF1">
    <property type="entry name" value="NORD PROTEIN"/>
    <property type="match status" value="1"/>
</dbReference>
<dbReference type="EMBL" id="CP002214">
    <property type="protein sequence ID" value="ADO59427.1"/>
    <property type="molecule type" value="Genomic_DNA"/>
</dbReference>
<protein>
    <recommendedName>
        <fullName evidence="4">VWFA domain-containing protein</fullName>
    </recommendedName>
</protein>
<sequence>MEHNNSITKKDMDRVRNFFNRENILKQLKAMVSFLIPNRSNVELNLNIGGGSFTDGESITVGLPEMFIQSPLEEIFIVLQALTGHESQHINSSDFKAYILYQKEVENLFVKKNKDLNEDILRNYVNKIAVAFGNGVEDGRIEKILGNKYPGYVGYLKFLNLSVWKKSEIKGDSELKDLLTTIVTFAVTGLEPRGFEEVYTGSELEKNYIQIKPMIIEGINAVNARLCLSLCKKMIASIESYLMKLLEERTSADEKFLETLPTQPGYTTSSERDFNTGGSTSIHLKPETKPEQVSNKEGCDSNPRKESDGESGKEAAEGGTDTTSKKKKSSSADKEGESSLQSGSSKEQSEMDSKPGQVSKDDKPLEDEPKQNDEELVAQAIDNIFKELEEDIKTKLGDDSRKLLKSKKGKANEDSQLDKDEISQIESRYRKDVANKFHEKRGFPLGIGLHENIRRGGRKFRKEVEAIFRNKESYTLRGQKRGVLDPSHLYKVGTKDYNVFVKRGIPITADYVAYLLWDGSGSMNSDDKQMHSGYAMSVAEEGLKGIIPFKAAQFSVDAKSYVTHYVVKDFNQTKMSDNYTYNFLHHRCACGGNKDGFSIRIATAELMKRPEKDRILFIFSDGIPSDYKGGYKQGMLDVREAVKEARDKGIFVISLLFGTQSFRNDNIENYKYMYSKNIISCEPSQITNQLIRSLKKVISH</sequence>
<evidence type="ECO:0000313" key="3">
    <source>
        <dbReference type="Proteomes" id="UP000006868"/>
    </source>
</evidence>